<accession>A0A9J5ZXJ2</accession>
<reference evidence="1 2" key="1">
    <citation type="submission" date="2020-09" db="EMBL/GenBank/DDBJ databases">
        <title>De no assembly of potato wild relative species, Solanum commersonii.</title>
        <authorList>
            <person name="Cho K."/>
        </authorList>
    </citation>
    <scope>NUCLEOTIDE SEQUENCE [LARGE SCALE GENOMIC DNA]</scope>
    <source>
        <strain evidence="1">LZ3.2</strain>
        <tissue evidence="1">Leaf</tissue>
    </source>
</reference>
<gene>
    <name evidence="1" type="ORF">H5410_016893</name>
</gene>
<proteinExistence type="predicted"/>
<evidence type="ECO:0000313" key="1">
    <source>
        <dbReference type="EMBL" id="KAG5617069.1"/>
    </source>
</evidence>
<dbReference type="AlphaFoldDB" id="A0A9J5ZXJ2"/>
<sequence>MFGTTRYVVLEDKSRVISFLFKLSMASRFMITPELLLFCLLYNDSPVPRQLKLRFDQNSFQFGFKNP</sequence>
<dbReference type="OrthoDB" id="10395875at2759"/>
<comment type="caution">
    <text evidence="1">The sequence shown here is derived from an EMBL/GenBank/DDBJ whole genome shotgun (WGS) entry which is preliminary data.</text>
</comment>
<dbReference type="EMBL" id="JACXVP010000003">
    <property type="protein sequence ID" value="KAG5617069.1"/>
    <property type="molecule type" value="Genomic_DNA"/>
</dbReference>
<dbReference type="Proteomes" id="UP000824120">
    <property type="component" value="Chromosome 3"/>
</dbReference>
<organism evidence="1 2">
    <name type="scientific">Solanum commersonii</name>
    <name type="common">Commerson's wild potato</name>
    <name type="synonym">Commerson's nightshade</name>
    <dbReference type="NCBI Taxonomy" id="4109"/>
    <lineage>
        <taxon>Eukaryota</taxon>
        <taxon>Viridiplantae</taxon>
        <taxon>Streptophyta</taxon>
        <taxon>Embryophyta</taxon>
        <taxon>Tracheophyta</taxon>
        <taxon>Spermatophyta</taxon>
        <taxon>Magnoliopsida</taxon>
        <taxon>eudicotyledons</taxon>
        <taxon>Gunneridae</taxon>
        <taxon>Pentapetalae</taxon>
        <taxon>asterids</taxon>
        <taxon>lamiids</taxon>
        <taxon>Solanales</taxon>
        <taxon>Solanaceae</taxon>
        <taxon>Solanoideae</taxon>
        <taxon>Solaneae</taxon>
        <taxon>Solanum</taxon>
    </lineage>
</organism>
<keyword evidence="2" id="KW-1185">Reference proteome</keyword>
<name>A0A9J5ZXJ2_SOLCO</name>
<protein>
    <submittedName>
        <fullName evidence="1">Uncharacterized protein</fullName>
    </submittedName>
</protein>
<evidence type="ECO:0000313" key="2">
    <source>
        <dbReference type="Proteomes" id="UP000824120"/>
    </source>
</evidence>